<feature type="region of interest" description="Disordered" evidence="1">
    <location>
        <begin position="1"/>
        <end position="50"/>
    </location>
</feature>
<reference evidence="2" key="1">
    <citation type="submission" date="2014-05" db="EMBL/GenBank/DDBJ databases">
        <title>The transcriptome of the halophilic microalga Tetraselmis sp. GSL018 isolated from the Great Salt Lake, Utah.</title>
        <authorList>
            <person name="Jinkerson R.E."/>
            <person name="D'Adamo S."/>
            <person name="Posewitz M.C."/>
        </authorList>
    </citation>
    <scope>NUCLEOTIDE SEQUENCE</scope>
    <source>
        <strain evidence="2">GSL018</strain>
    </source>
</reference>
<organism evidence="2">
    <name type="scientific">Tetraselmis sp. GSL018</name>
    <dbReference type="NCBI Taxonomy" id="582737"/>
    <lineage>
        <taxon>Eukaryota</taxon>
        <taxon>Viridiplantae</taxon>
        <taxon>Chlorophyta</taxon>
        <taxon>core chlorophytes</taxon>
        <taxon>Chlorodendrophyceae</taxon>
        <taxon>Chlorodendrales</taxon>
        <taxon>Chlorodendraceae</taxon>
        <taxon>Tetraselmis</taxon>
    </lineage>
</organism>
<gene>
    <name evidence="2" type="ORF">TSPGSL018_15107</name>
</gene>
<evidence type="ECO:0000256" key="1">
    <source>
        <dbReference type="SAM" id="MobiDB-lite"/>
    </source>
</evidence>
<feature type="region of interest" description="Disordered" evidence="1">
    <location>
        <begin position="218"/>
        <end position="246"/>
    </location>
</feature>
<dbReference type="EMBL" id="GBEZ01006985">
    <property type="protein sequence ID" value="JAC78444.1"/>
    <property type="molecule type" value="Transcribed_RNA"/>
</dbReference>
<feature type="compositionally biased region" description="Polar residues" evidence="1">
    <location>
        <begin position="121"/>
        <end position="131"/>
    </location>
</feature>
<sequence>MDISALLAASQEDEDRNPLLREPPGGVPKQGNSSRQQENSRPAGQVSAPGLALAAIQDEDSDEDWFNEYSCELALFGDSATQNSLPDSKKQQQTKQGAQTSEAMSIPEKDTTRDSLELQADTAQAARSNSHFEQDMEEDIEPQDQAKNHSTVTDRHFQPGINTDATSGDDVLPQQQLEHESHEEADIARQRACLAVNEDDEGDGIDNHVAWNEAMETRDEGLEQASHDKTESHPIHSEDIPATSHAPTAADITPQHQAAAQPAEGCTNCHPDAARDMSLGGGEEPACGGISRPGDNSMEISPGKSATLGTIVCGLLMQQPLDDRAETSAAWITSKDHKGKIGLLPSLRGNEVRGRGAFQSLRATESAGNNLLEAQNIVEKQAEEPILQDNGPGK</sequence>
<proteinExistence type="predicted"/>
<protein>
    <submittedName>
        <fullName evidence="2">Uncharacterized protein</fullName>
    </submittedName>
</protein>
<dbReference type="AlphaFoldDB" id="A0A061S5Z0"/>
<evidence type="ECO:0000313" key="2">
    <source>
        <dbReference type="EMBL" id="JAC78444.1"/>
    </source>
</evidence>
<feature type="region of interest" description="Disordered" evidence="1">
    <location>
        <begin position="277"/>
        <end position="302"/>
    </location>
</feature>
<feature type="compositionally biased region" description="Polar residues" evidence="1">
    <location>
        <begin position="30"/>
        <end position="42"/>
    </location>
</feature>
<feature type="region of interest" description="Disordered" evidence="1">
    <location>
        <begin position="80"/>
        <end position="169"/>
    </location>
</feature>
<feature type="compositionally biased region" description="Basic and acidic residues" evidence="1">
    <location>
        <begin position="144"/>
        <end position="157"/>
    </location>
</feature>
<feature type="compositionally biased region" description="Basic and acidic residues" evidence="1">
    <location>
        <begin position="218"/>
        <end position="239"/>
    </location>
</feature>
<accession>A0A061S5Z0</accession>
<name>A0A061S5Z0_9CHLO</name>
<feature type="compositionally biased region" description="Basic and acidic residues" evidence="1">
    <location>
        <begin position="107"/>
        <end position="116"/>
    </location>
</feature>